<evidence type="ECO:0000256" key="4">
    <source>
        <dbReference type="ARBA" id="ARBA00022603"/>
    </source>
</evidence>
<dbReference type="Pfam" id="PF05033">
    <property type="entry name" value="Pre-SET"/>
    <property type="match status" value="1"/>
</dbReference>
<keyword evidence="5" id="KW-0808">Transferase</keyword>
<comment type="subcellular location">
    <subcellularLocation>
        <location evidence="2">Chromosome</location>
        <location evidence="2">Centromere</location>
    </subcellularLocation>
    <subcellularLocation>
        <location evidence="1">Nucleus</location>
    </subcellularLocation>
</comment>
<feature type="binding site" evidence="12">
    <location>
        <position position="365"/>
    </location>
    <ligand>
        <name>Zn(2+)</name>
        <dbReference type="ChEBI" id="CHEBI:29105"/>
        <label>2</label>
    </ligand>
</feature>
<dbReference type="GO" id="GO:0032259">
    <property type="term" value="P:methylation"/>
    <property type="evidence" value="ECO:0007669"/>
    <property type="project" value="UniProtKB-KW"/>
</dbReference>
<dbReference type="InterPro" id="IPR046341">
    <property type="entry name" value="SET_dom_sf"/>
</dbReference>
<feature type="binding site" evidence="12">
    <location>
        <position position="557"/>
    </location>
    <ligand>
        <name>Zn(2+)</name>
        <dbReference type="ChEBI" id="CHEBI:29105"/>
        <label>4</label>
    </ligand>
</feature>
<dbReference type="SUPFAM" id="SSF54160">
    <property type="entry name" value="Chromo domain-like"/>
    <property type="match status" value="1"/>
</dbReference>
<evidence type="ECO:0000256" key="6">
    <source>
        <dbReference type="ARBA" id="ARBA00022691"/>
    </source>
</evidence>
<dbReference type="Gene3D" id="3.40.50.300">
    <property type="entry name" value="P-loop containing nucleotide triphosphate hydrolases"/>
    <property type="match status" value="1"/>
</dbReference>
<dbReference type="PIRSF" id="PIRSF009343">
    <property type="entry name" value="SUV39_SET"/>
    <property type="match status" value="1"/>
</dbReference>
<dbReference type="CDD" id="cd00024">
    <property type="entry name" value="CD_CSD"/>
    <property type="match status" value="1"/>
</dbReference>
<feature type="binding site" evidence="12">
    <location>
        <position position="498"/>
    </location>
    <ligand>
        <name>Zn(2+)</name>
        <dbReference type="ChEBI" id="CHEBI:29105"/>
        <label>4</label>
    </ligand>
</feature>
<feature type="non-terminal residue" evidence="17">
    <location>
        <position position="558"/>
    </location>
</feature>
<feature type="binding site" evidence="12">
    <location>
        <position position="550"/>
    </location>
    <ligand>
        <name>Zn(2+)</name>
        <dbReference type="ChEBI" id="CHEBI:29105"/>
        <label>4</label>
    </ligand>
</feature>
<dbReference type="SUPFAM" id="SSF52540">
    <property type="entry name" value="P-loop containing nucleoside triphosphate hydrolases"/>
    <property type="match status" value="1"/>
</dbReference>
<feature type="binding site" evidence="12">
    <location>
        <position position="364"/>
    </location>
    <ligand>
        <name>Zn(2+)</name>
        <dbReference type="ChEBI" id="CHEBI:29105"/>
        <label>1</label>
    </ligand>
</feature>
<evidence type="ECO:0000259" key="16">
    <source>
        <dbReference type="PROSITE" id="PS50867"/>
    </source>
</evidence>
<feature type="domain" description="Chromo" evidence="14">
    <location>
        <begin position="159"/>
        <end position="218"/>
    </location>
</feature>
<evidence type="ECO:0000256" key="3">
    <source>
        <dbReference type="ARBA" id="ARBA00022454"/>
    </source>
</evidence>
<dbReference type="Gene3D" id="2.170.270.10">
    <property type="entry name" value="SET domain"/>
    <property type="match status" value="1"/>
</dbReference>
<dbReference type="Pfam" id="PF00385">
    <property type="entry name" value="Chromo"/>
    <property type="match status" value="1"/>
</dbReference>
<reference evidence="17" key="1">
    <citation type="submission" date="2015-12" db="EMBL/GenBank/DDBJ databases">
        <title>De novo transcriptome assembly of four potential Pierce s Disease insect vectors from Arizona vineyards.</title>
        <authorList>
            <person name="Tassone E.E."/>
        </authorList>
    </citation>
    <scope>NUCLEOTIDE SEQUENCE</scope>
</reference>
<protein>
    <submittedName>
        <fullName evidence="17">Uncharacterized protein</fullName>
    </submittedName>
</protein>
<evidence type="ECO:0000256" key="9">
    <source>
        <dbReference type="ARBA" id="ARBA00022853"/>
    </source>
</evidence>
<dbReference type="GO" id="GO:0005634">
    <property type="term" value="C:nucleus"/>
    <property type="evidence" value="ECO:0007669"/>
    <property type="project" value="UniProtKB-SubCell"/>
</dbReference>
<feature type="binding site" evidence="12">
    <location>
        <position position="352"/>
    </location>
    <ligand>
        <name>Zn(2+)</name>
        <dbReference type="ChEBI" id="CHEBI:29105"/>
        <label>1</label>
    </ligand>
</feature>
<dbReference type="GO" id="GO:0008270">
    <property type="term" value="F:zinc ion binding"/>
    <property type="evidence" value="ECO:0007669"/>
    <property type="project" value="InterPro"/>
</dbReference>
<sequence>MATVAVNENGNVSTPLQGLCKQDLSKLNVAELTALSPEVISRQATINIGTIGHVAHGKSTVVKAVSGVQTVRFKNELERNITIKLDPKIEGLITANGEGTKKVEAQKVGRSHDIQHNNIKRKHLIGRNQSCTVPKKKHKAQSRSRMGRNQKQNNMKEEYAVEKIVGHKVLKGQYMYNVKWEHWDSNYNTWEPFENLSNCMKLLISYFDEIAGPYREKSFQALKKIILNFTYDELIEVMKEFHTGSAIVFPNLDMTEAENMLRILSRIDLLNRDAKMLAYIKHFYLVKEACSMRKKQCKALRNWEKKINKIDQTPITVVNLVDFEGPPFKFEYIKDNKEGKGVKIPDDPLTGCECDNCTPFKRNCCAKANYQPFAYDERGLLKLRKGEAIFECNRRCKCGVECNNRIVQKGRKIKLCIFRTYNGCGWGVKTMEDIPKGMFITEYVGEVITCDEAEERGKIYDKIKKTYLFDLDFNQDNNPYTVDAAFCGNVSHFINHSCDPNMNVFAIYINCLEPDLPRLGLFASRYIKQHEELTFDYLCQSKTATFQMICRCGSKNCR</sequence>
<dbReference type="InterPro" id="IPR001214">
    <property type="entry name" value="SET_dom"/>
</dbReference>
<dbReference type="InterPro" id="IPR007728">
    <property type="entry name" value="Pre-SET_dom"/>
</dbReference>
<evidence type="ECO:0000256" key="11">
    <source>
        <dbReference type="ARBA" id="ARBA00023328"/>
    </source>
</evidence>
<feature type="binding site" evidence="12">
    <location>
        <position position="392"/>
    </location>
    <ligand>
        <name>Zn(2+)</name>
        <dbReference type="ChEBI" id="CHEBI:29105"/>
        <label>2</label>
    </ligand>
</feature>
<feature type="binding site" evidence="12">
    <location>
        <position position="392"/>
    </location>
    <ligand>
        <name>Zn(2+)</name>
        <dbReference type="ChEBI" id="CHEBI:29105"/>
        <label>3</label>
    </ligand>
</feature>
<feature type="binding site" evidence="12">
    <location>
        <position position="357"/>
    </location>
    <ligand>
        <name>Zn(2+)</name>
        <dbReference type="ChEBI" id="CHEBI:29105"/>
        <label>3</label>
    </ligand>
</feature>
<dbReference type="SMART" id="SM00317">
    <property type="entry name" value="SET"/>
    <property type="match status" value="1"/>
</dbReference>
<evidence type="ECO:0000256" key="7">
    <source>
        <dbReference type="ARBA" id="ARBA00022723"/>
    </source>
</evidence>
<keyword evidence="4" id="KW-0489">Methyltransferase</keyword>
<keyword evidence="10" id="KW-0539">Nucleus</keyword>
<feature type="binding site" evidence="12">
    <location>
        <position position="357"/>
    </location>
    <ligand>
        <name>Zn(2+)</name>
        <dbReference type="ChEBI" id="CHEBI:29105"/>
        <label>1</label>
    </ligand>
</feature>
<dbReference type="AlphaFoldDB" id="A0A1B6DUB5"/>
<evidence type="ECO:0000256" key="12">
    <source>
        <dbReference type="PIRSR" id="PIRSR009343-2"/>
    </source>
</evidence>
<dbReference type="Pfam" id="PF00856">
    <property type="entry name" value="SET"/>
    <property type="match status" value="1"/>
</dbReference>
<keyword evidence="7 12" id="KW-0479">Metal-binding</keyword>
<evidence type="ECO:0000259" key="15">
    <source>
        <dbReference type="PROSITE" id="PS50280"/>
    </source>
</evidence>
<evidence type="ECO:0000313" key="17">
    <source>
        <dbReference type="EMBL" id="JAS29270.1"/>
    </source>
</evidence>
<organism evidence="17">
    <name type="scientific">Clastoptera arizonana</name>
    <name type="common">Arizona spittle bug</name>
    <dbReference type="NCBI Taxonomy" id="38151"/>
    <lineage>
        <taxon>Eukaryota</taxon>
        <taxon>Metazoa</taxon>
        <taxon>Ecdysozoa</taxon>
        <taxon>Arthropoda</taxon>
        <taxon>Hexapoda</taxon>
        <taxon>Insecta</taxon>
        <taxon>Pterygota</taxon>
        <taxon>Neoptera</taxon>
        <taxon>Paraneoptera</taxon>
        <taxon>Hemiptera</taxon>
        <taxon>Auchenorrhyncha</taxon>
        <taxon>Cercopoidea</taxon>
        <taxon>Clastopteridae</taxon>
        <taxon>Clastoptera</taxon>
    </lineage>
</organism>
<dbReference type="Gene3D" id="2.40.50.40">
    <property type="match status" value="1"/>
</dbReference>
<dbReference type="SUPFAM" id="SSF82199">
    <property type="entry name" value="SET domain"/>
    <property type="match status" value="1"/>
</dbReference>
<keyword evidence="9" id="KW-0156">Chromatin regulator</keyword>
<evidence type="ECO:0000256" key="8">
    <source>
        <dbReference type="ARBA" id="ARBA00022833"/>
    </source>
</evidence>
<dbReference type="PROSITE" id="PS50280">
    <property type="entry name" value="SET"/>
    <property type="match status" value="1"/>
</dbReference>
<evidence type="ECO:0000259" key="14">
    <source>
        <dbReference type="PROSITE" id="PS50013"/>
    </source>
</evidence>
<feature type="binding site" evidence="12">
    <location>
        <position position="402"/>
    </location>
    <ligand>
        <name>Zn(2+)</name>
        <dbReference type="ChEBI" id="CHEBI:29105"/>
        <label>3</label>
    </ligand>
</feature>
<feature type="domain" description="SET" evidence="15">
    <location>
        <begin position="413"/>
        <end position="538"/>
    </location>
</feature>
<name>A0A1B6DUB5_9HEMI</name>
<gene>
    <name evidence="17" type="ORF">g.3132</name>
</gene>
<dbReference type="GO" id="GO:0046974">
    <property type="term" value="F:histone H3K9 methyltransferase activity"/>
    <property type="evidence" value="ECO:0007669"/>
    <property type="project" value="InterPro"/>
</dbReference>
<feature type="domain" description="Pre-SET" evidence="16">
    <location>
        <begin position="350"/>
        <end position="410"/>
    </location>
</feature>
<accession>A0A1B6DUB5</accession>
<dbReference type="SMART" id="SM00298">
    <property type="entry name" value="CHROMO"/>
    <property type="match status" value="1"/>
</dbReference>
<feature type="binding site" evidence="12">
    <location>
        <position position="398"/>
    </location>
    <ligand>
        <name>Zn(2+)</name>
        <dbReference type="ChEBI" id="CHEBI:29105"/>
        <label>3</label>
    </ligand>
</feature>
<dbReference type="InterPro" id="IPR000953">
    <property type="entry name" value="Chromo/chromo_shadow_dom"/>
</dbReference>
<evidence type="ECO:0000256" key="13">
    <source>
        <dbReference type="SAM" id="MobiDB-lite"/>
    </source>
</evidence>
<feature type="binding site" evidence="12">
    <location>
        <position position="354"/>
    </location>
    <ligand>
        <name>Zn(2+)</name>
        <dbReference type="ChEBI" id="CHEBI:29105"/>
        <label>1</label>
    </ligand>
</feature>
<feature type="binding site" evidence="12">
    <location>
        <position position="552"/>
    </location>
    <ligand>
        <name>Zn(2+)</name>
        <dbReference type="ChEBI" id="CHEBI:29105"/>
        <label>4</label>
    </ligand>
</feature>
<keyword evidence="8 12" id="KW-0862">Zinc</keyword>
<feature type="region of interest" description="Disordered" evidence="13">
    <location>
        <begin position="131"/>
        <end position="152"/>
    </location>
</feature>
<proteinExistence type="predicted"/>
<dbReference type="InterPro" id="IPR050973">
    <property type="entry name" value="H3K9_Histone-Lys_N-MTase"/>
</dbReference>
<dbReference type="InterPro" id="IPR011381">
    <property type="entry name" value="H3-K9_MeTrfase_SUV39H1/2-like"/>
</dbReference>
<dbReference type="GO" id="GO:0000775">
    <property type="term" value="C:chromosome, centromeric region"/>
    <property type="evidence" value="ECO:0007669"/>
    <property type="project" value="UniProtKB-SubCell"/>
</dbReference>
<evidence type="ECO:0000256" key="5">
    <source>
        <dbReference type="ARBA" id="ARBA00022679"/>
    </source>
</evidence>
<keyword evidence="6" id="KW-0949">S-adenosyl-L-methionine</keyword>
<evidence type="ECO:0000256" key="2">
    <source>
        <dbReference type="ARBA" id="ARBA00004584"/>
    </source>
</evidence>
<dbReference type="InterPro" id="IPR027417">
    <property type="entry name" value="P-loop_NTPase"/>
</dbReference>
<keyword evidence="11" id="KW-0137">Centromere</keyword>
<dbReference type="CDD" id="cd10542">
    <property type="entry name" value="SET_SUV39H"/>
    <property type="match status" value="1"/>
</dbReference>
<dbReference type="SMART" id="SM00468">
    <property type="entry name" value="PreSET"/>
    <property type="match status" value="1"/>
</dbReference>
<dbReference type="EMBL" id="GEDC01008028">
    <property type="protein sequence ID" value="JAS29270.1"/>
    <property type="molecule type" value="Transcribed_RNA"/>
</dbReference>
<feature type="binding site" evidence="12">
    <location>
        <position position="352"/>
    </location>
    <ligand>
        <name>Zn(2+)</name>
        <dbReference type="ChEBI" id="CHEBI:29105"/>
        <label>2</label>
    </ligand>
</feature>
<dbReference type="InterPro" id="IPR023780">
    <property type="entry name" value="Chromo_domain"/>
</dbReference>
<evidence type="ECO:0000256" key="1">
    <source>
        <dbReference type="ARBA" id="ARBA00004123"/>
    </source>
</evidence>
<dbReference type="PROSITE" id="PS50867">
    <property type="entry name" value="PRE_SET"/>
    <property type="match status" value="1"/>
</dbReference>
<feature type="binding site" evidence="12">
    <location>
        <position position="396"/>
    </location>
    <ligand>
        <name>Zn(2+)</name>
        <dbReference type="ChEBI" id="CHEBI:29105"/>
        <label>2</label>
    </ligand>
</feature>
<keyword evidence="3" id="KW-0158">Chromosome</keyword>
<dbReference type="PANTHER" id="PTHR46223:SF4">
    <property type="entry name" value="HISTONE-LYSINE N-METHYLTRANSFERASE-RELATED"/>
    <property type="match status" value="1"/>
</dbReference>
<evidence type="ECO:0000256" key="10">
    <source>
        <dbReference type="ARBA" id="ARBA00023242"/>
    </source>
</evidence>
<dbReference type="PANTHER" id="PTHR46223">
    <property type="entry name" value="HISTONE-LYSINE N-METHYLTRANSFERASE SUV39H"/>
    <property type="match status" value="1"/>
</dbReference>
<feature type="compositionally biased region" description="Basic residues" evidence="13">
    <location>
        <begin position="134"/>
        <end position="148"/>
    </location>
</feature>
<dbReference type="PROSITE" id="PS50013">
    <property type="entry name" value="CHROMO_2"/>
    <property type="match status" value="1"/>
</dbReference>
<dbReference type="InterPro" id="IPR016197">
    <property type="entry name" value="Chromo-like_dom_sf"/>
</dbReference>